<sequence length="102" mass="11311">MLYGCFLTASKRFKFSPPLLKLLSGLLFKRKSKLASLYSDVSTANIFTTPSLATNLTSSFTSSFLPSSRRPKSRKDVQRTLPAKHAQQLQLSQGILSFIPLS</sequence>
<proteinExistence type="predicted"/>
<accession>A0A7C9FM36</accession>
<organism evidence="1">
    <name type="scientific">Opuntia streptacantha</name>
    <name type="common">Prickly pear cactus</name>
    <name type="synonym">Opuntia cardona</name>
    <dbReference type="NCBI Taxonomy" id="393608"/>
    <lineage>
        <taxon>Eukaryota</taxon>
        <taxon>Viridiplantae</taxon>
        <taxon>Streptophyta</taxon>
        <taxon>Embryophyta</taxon>
        <taxon>Tracheophyta</taxon>
        <taxon>Spermatophyta</taxon>
        <taxon>Magnoliopsida</taxon>
        <taxon>eudicotyledons</taxon>
        <taxon>Gunneridae</taxon>
        <taxon>Pentapetalae</taxon>
        <taxon>Caryophyllales</taxon>
        <taxon>Cactineae</taxon>
        <taxon>Cactaceae</taxon>
        <taxon>Opuntioideae</taxon>
        <taxon>Opuntia</taxon>
    </lineage>
</organism>
<dbReference type="EMBL" id="GISG01276531">
    <property type="protein sequence ID" value="MBA4677761.1"/>
    <property type="molecule type" value="Transcribed_RNA"/>
</dbReference>
<reference evidence="1" key="1">
    <citation type="journal article" date="2013" name="J. Plant Res.">
        <title>Effect of fungi and light on seed germination of three Opuntia species from semiarid lands of central Mexico.</title>
        <authorList>
            <person name="Delgado-Sanchez P."/>
            <person name="Jimenez-Bremont J.F."/>
            <person name="Guerrero-Gonzalez Mde L."/>
            <person name="Flores J."/>
        </authorList>
    </citation>
    <scope>NUCLEOTIDE SEQUENCE</scope>
    <source>
        <tissue evidence="1">Cladode</tissue>
    </source>
</reference>
<dbReference type="EMBL" id="GISG01276537">
    <property type="protein sequence ID" value="MBA4677764.1"/>
    <property type="molecule type" value="Transcribed_RNA"/>
</dbReference>
<protein>
    <submittedName>
        <fullName evidence="1">Uncharacterized protein</fullName>
    </submittedName>
</protein>
<dbReference type="AlphaFoldDB" id="A0A7C9FM36"/>
<name>A0A7C9FM36_OPUST</name>
<reference evidence="1" key="2">
    <citation type="submission" date="2020-07" db="EMBL/GenBank/DDBJ databases">
        <authorList>
            <person name="Vera ALvarez R."/>
            <person name="Arias-Moreno D.M."/>
            <person name="Jimenez-Jacinto V."/>
            <person name="Jimenez-Bremont J.F."/>
            <person name="Swaminathan K."/>
            <person name="Moose S.P."/>
            <person name="Guerrero-Gonzalez M.L."/>
            <person name="Marino-Ramirez L."/>
            <person name="Landsman D."/>
            <person name="Rodriguez-Kessler M."/>
            <person name="Delgado-Sanchez P."/>
        </authorList>
    </citation>
    <scope>NUCLEOTIDE SEQUENCE</scope>
    <source>
        <tissue evidence="1">Cladode</tissue>
    </source>
</reference>
<evidence type="ECO:0000313" key="1">
    <source>
        <dbReference type="EMBL" id="MBA4677764.1"/>
    </source>
</evidence>